<dbReference type="RefSeq" id="WP_254742342.1">
    <property type="nucleotide sequence ID" value="NZ_JANCLU010000010.1"/>
</dbReference>
<reference evidence="2 3" key="1">
    <citation type="submission" date="2022-07" db="EMBL/GenBank/DDBJ databases">
        <authorList>
            <person name="Li W.-J."/>
            <person name="Deng Q.-Q."/>
        </authorList>
    </citation>
    <scope>NUCLEOTIDE SEQUENCE [LARGE SCALE GENOMIC DNA]</scope>
    <source>
        <strain evidence="2 3">SYSU M60028</strain>
    </source>
</reference>
<name>A0ABT1LCL1_9HYPH</name>
<evidence type="ECO:0000313" key="2">
    <source>
        <dbReference type="EMBL" id="MCP8939241.1"/>
    </source>
</evidence>
<evidence type="ECO:0000256" key="1">
    <source>
        <dbReference type="SAM" id="Phobius"/>
    </source>
</evidence>
<sequence>MAAPEPKTPPAPWRPSEEDLRRRRSRSLALGLTLGALALLFFIVTIAKLGGNVFNRAL</sequence>
<feature type="transmembrane region" description="Helical" evidence="1">
    <location>
        <begin position="28"/>
        <end position="49"/>
    </location>
</feature>
<gene>
    <name evidence="2" type="ORF">NK718_11995</name>
</gene>
<keyword evidence="1" id="KW-0472">Membrane</keyword>
<keyword evidence="3" id="KW-1185">Reference proteome</keyword>
<proteinExistence type="predicted"/>
<accession>A0ABT1LCL1</accession>
<comment type="caution">
    <text evidence="2">The sequence shown here is derived from an EMBL/GenBank/DDBJ whole genome shotgun (WGS) entry which is preliminary data.</text>
</comment>
<evidence type="ECO:0000313" key="3">
    <source>
        <dbReference type="Proteomes" id="UP001205890"/>
    </source>
</evidence>
<protein>
    <submittedName>
        <fullName evidence="2">Uncharacterized protein</fullName>
    </submittedName>
</protein>
<keyword evidence="1" id="KW-1133">Transmembrane helix</keyword>
<dbReference type="Proteomes" id="UP001205890">
    <property type="component" value="Unassembled WGS sequence"/>
</dbReference>
<dbReference type="EMBL" id="JANCLU010000010">
    <property type="protein sequence ID" value="MCP8939241.1"/>
    <property type="molecule type" value="Genomic_DNA"/>
</dbReference>
<keyword evidence="1" id="KW-0812">Transmembrane</keyword>
<organism evidence="2 3">
    <name type="scientific">Alsobacter ponti</name>
    <dbReference type="NCBI Taxonomy" id="2962936"/>
    <lineage>
        <taxon>Bacteria</taxon>
        <taxon>Pseudomonadati</taxon>
        <taxon>Pseudomonadota</taxon>
        <taxon>Alphaproteobacteria</taxon>
        <taxon>Hyphomicrobiales</taxon>
        <taxon>Alsobacteraceae</taxon>
        <taxon>Alsobacter</taxon>
    </lineage>
</organism>